<sequence length="52" mass="6151">MVKDVSWNTVYKTSFKDQKDIEVDIHSQNQGIYIVRVTSDKNETYSEKLIKK</sequence>
<keyword evidence="3" id="KW-1185">Reference proteome</keyword>
<dbReference type="NCBIfam" id="TIGR04183">
    <property type="entry name" value="Por_Secre_tail"/>
    <property type="match status" value="1"/>
</dbReference>
<dbReference type="STRING" id="1612149.SAMN05216324_1285"/>
<dbReference type="Proteomes" id="UP000182034">
    <property type="component" value="Unassembled WGS sequence"/>
</dbReference>
<dbReference type="InterPro" id="IPR026444">
    <property type="entry name" value="Secre_tail"/>
</dbReference>
<evidence type="ECO:0000313" key="3">
    <source>
        <dbReference type="Proteomes" id="UP000182034"/>
    </source>
</evidence>
<protein>
    <submittedName>
        <fullName evidence="2">Por secretion system C-terminal sorting domain-containing protein</fullName>
    </submittedName>
</protein>
<proteinExistence type="predicted"/>
<gene>
    <name evidence="2" type="ORF">SAMN05216324_1285</name>
</gene>
<dbReference type="AlphaFoldDB" id="A0A1K2IWQ0"/>
<evidence type="ECO:0000256" key="1">
    <source>
        <dbReference type="ARBA" id="ARBA00022729"/>
    </source>
</evidence>
<keyword evidence="1" id="KW-0732">Signal</keyword>
<accession>A0A1K2IWQ0</accession>
<dbReference type="EMBL" id="FPKW01000028">
    <property type="protein sequence ID" value="SFZ96852.1"/>
    <property type="molecule type" value="Genomic_DNA"/>
</dbReference>
<name>A0A1K2IWQ0_9FLAO</name>
<organism evidence="2 3">
    <name type="scientific">Chryseobacterium limigenitum</name>
    <dbReference type="NCBI Taxonomy" id="1612149"/>
    <lineage>
        <taxon>Bacteria</taxon>
        <taxon>Pseudomonadati</taxon>
        <taxon>Bacteroidota</taxon>
        <taxon>Flavobacteriia</taxon>
        <taxon>Flavobacteriales</taxon>
        <taxon>Weeksellaceae</taxon>
        <taxon>Chryseobacterium group</taxon>
        <taxon>Chryseobacterium</taxon>
    </lineage>
</organism>
<reference evidence="3" key="1">
    <citation type="submission" date="2016-10" db="EMBL/GenBank/DDBJ databases">
        <authorList>
            <person name="Varghese N."/>
            <person name="Submissions S."/>
        </authorList>
    </citation>
    <scope>NUCLEOTIDE SEQUENCE [LARGE SCALE GENOMIC DNA]</scope>
    <source>
        <strain evidence="3">SUR2</strain>
    </source>
</reference>
<evidence type="ECO:0000313" key="2">
    <source>
        <dbReference type="EMBL" id="SFZ96852.1"/>
    </source>
</evidence>